<dbReference type="CDD" id="cd03385">
    <property type="entry name" value="PAP2_BcrC_like"/>
    <property type="match status" value="1"/>
</dbReference>
<dbReference type="InterPro" id="IPR000326">
    <property type="entry name" value="PAP2/HPO"/>
</dbReference>
<feature type="transmembrane region" description="Helical" evidence="1">
    <location>
        <begin position="56"/>
        <end position="75"/>
    </location>
</feature>
<keyword evidence="4" id="KW-1185">Reference proteome</keyword>
<feature type="domain" description="Phosphatidic acid phosphatase type 2/haloperoxidase" evidence="2">
    <location>
        <begin position="52"/>
        <end position="160"/>
    </location>
</feature>
<gene>
    <name evidence="3" type="ORF">QOZ95_005267</name>
</gene>
<reference evidence="3 4" key="1">
    <citation type="submission" date="2023-07" db="EMBL/GenBank/DDBJ databases">
        <title>Genomic Encyclopedia of Type Strains, Phase IV (KMG-IV): sequencing the most valuable type-strain genomes for metagenomic binning, comparative biology and taxonomic classification.</title>
        <authorList>
            <person name="Goeker M."/>
        </authorList>
    </citation>
    <scope>NUCLEOTIDE SEQUENCE [LARGE SCALE GENOMIC DNA]</scope>
    <source>
        <strain evidence="3 4">DSM 14914</strain>
    </source>
</reference>
<dbReference type="Pfam" id="PF01569">
    <property type="entry name" value="PAP2"/>
    <property type="match status" value="1"/>
</dbReference>
<dbReference type="EMBL" id="JAUSWA010000052">
    <property type="protein sequence ID" value="MDQ0497066.1"/>
    <property type="molecule type" value="Genomic_DNA"/>
</dbReference>
<dbReference type="RefSeq" id="WP_244315919.1">
    <property type="nucleotide sequence ID" value="NZ_CP045298.1"/>
</dbReference>
<protein>
    <submittedName>
        <fullName evidence="3">Undecaprenyl-diphosphatase</fullName>
        <ecNumber evidence="3">3.6.1.27</ecNumber>
    </submittedName>
</protein>
<dbReference type="PANTHER" id="PTHR14969">
    <property type="entry name" value="SPHINGOSINE-1-PHOSPHATE PHOSPHOHYDROLASE"/>
    <property type="match status" value="1"/>
</dbReference>
<comment type="caution">
    <text evidence="3">The sequence shown here is derived from an EMBL/GenBank/DDBJ whole genome shotgun (WGS) entry which is preliminary data.</text>
</comment>
<dbReference type="SUPFAM" id="SSF48317">
    <property type="entry name" value="Acid phosphatase/Vanadium-dependent haloperoxidase"/>
    <property type="match status" value="1"/>
</dbReference>
<dbReference type="Gene3D" id="1.20.144.10">
    <property type="entry name" value="Phosphatidic acid phosphatase type 2/haloperoxidase"/>
    <property type="match status" value="1"/>
</dbReference>
<evidence type="ECO:0000313" key="4">
    <source>
        <dbReference type="Proteomes" id="UP001242811"/>
    </source>
</evidence>
<dbReference type="EC" id="3.6.1.27" evidence="3"/>
<evidence type="ECO:0000313" key="3">
    <source>
        <dbReference type="EMBL" id="MDQ0497066.1"/>
    </source>
</evidence>
<keyword evidence="1" id="KW-1133">Transmembrane helix</keyword>
<dbReference type="InterPro" id="IPR033879">
    <property type="entry name" value="UPP_Pase"/>
</dbReference>
<evidence type="ECO:0000256" key="1">
    <source>
        <dbReference type="SAM" id="Phobius"/>
    </source>
</evidence>
<dbReference type="GO" id="GO:0050380">
    <property type="term" value="F:undecaprenyl-diphosphatase activity"/>
    <property type="evidence" value="ECO:0007669"/>
    <property type="project" value="UniProtKB-EC"/>
</dbReference>
<keyword evidence="3" id="KW-0378">Hydrolase</keyword>
<feature type="transmembrane region" description="Helical" evidence="1">
    <location>
        <begin position="25"/>
        <end position="44"/>
    </location>
</feature>
<dbReference type="Proteomes" id="UP001242811">
    <property type="component" value="Unassembled WGS sequence"/>
</dbReference>
<dbReference type="InterPro" id="IPR036938">
    <property type="entry name" value="PAP2/HPO_sf"/>
</dbReference>
<organism evidence="3 4">
    <name type="scientific">Paenibacillus brasilensis</name>
    <dbReference type="NCBI Taxonomy" id="128574"/>
    <lineage>
        <taxon>Bacteria</taxon>
        <taxon>Bacillati</taxon>
        <taxon>Bacillota</taxon>
        <taxon>Bacilli</taxon>
        <taxon>Bacillales</taxon>
        <taxon>Paenibacillaceae</taxon>
        <taxon>Paenibacillus</taxon>
    </lineage>
</organism>
<evidence type="ECO:0000259" key="2">
    <source>
        <dbReference type="SMART" id="SM00014"/>
    </source>
</evidence>
<feature type="transmembrane region" description="Helical" evidence="1">
    <location>
        <begin position="121"/>
        <end position="139"/>
    </location>
</feature>
<dbReference type="PANTHER" id="PTHR14969:SF13">
    <property type="entry name" value="AT30094P"/>
    <property type="match status" value="1"/>
</dbReference>
<name>A0ABU0L725_9BACL</name>
<dbReference type="SMART" id="SM00014">
    <property type="entry name" value="acidPPc"/>
    <property type="match status" value="1"/>
</dbReference>
<sequence>MDYTLFQMINRLAGIYTFLNPLMKFLAEDAQYLFYGGVIIYWFTRTNRNRRMVIEAFASACLALGFGGILALLFYRDRPFVAHHVIQLINHPANASFPSDHATGAFVIAAAIWMFRKKDGLVWLILAASISISRIWTGVHYPSDVVTGAIIGMVSAIFVHRLFTRWYFADKCMSYGLEMYEKIEQKIWAKMQSPQGKTR</sequence>
<accession>A0ABU0L725</accession>
<keyword evidence="1" id="KW-0812">Transmembrane</keyword>
<proteinExistence type="predicted"/>
<feature type="transmembrane region" description="Helical" evidence="1">
    <location>
        <begin position="145"/>
        <end position="163"/>
    </location>
</feature>
<keyword evidence="1" id="KW-0472">Membrane</keyword>